<dbReference type="EMBL" id="CP011340">
    <property type="protein sequence ID" value="ALC20156.1"/>
    <property type="molecule type" value="Genomic_DNA"/>
</dbReference>
<name>A0A0M5ISW9_STRPR</name>
<dbReference type="STRING" id="38300.SPRI_1850"/>
<dbReference type="RefSeq" id="WP_053556836.1">
    <property type="nucleotide sequence ID" value="NZ_CP011340.1"/>
</dbReference>
<sequence length="772" mass="82648">MSSDHEEAPPPAAPADEQKPAPAPVQKPAEPDPEAAAQDAADAAPEPPNPFATAGRGPMGSAGGTGGSGTAHAARRTFAPRQAERVVTFGDDGQYFHGNYFINQFGAGPGRAMLDGPVPAEELRRLAGVYCETPGYGRMRTRLRECGLVVLCGERGSGRTATALALLSELTDNQVTRLDPSEAVHRIAGDMLKEEYGHLLELPSDEPHGEGGRSTRGDGRDEGRHPGRLTELHLDRFSRQLLTAKAFGVVLVESGDLADRLLRGRYGMHLRPPGTEDVLHRHLRILLRGEPPEALDSCRELASREDLKAALGLDELRPKEAAGLAELLARHWRGELGDDELLDGCTTFVRAQARAWFAGADRPGTLPEARPALGAAAFRIAVAVFNGSPYGLAAEAAEQLAWEMSVTLDPEQPVGRRLFGTHADDRPALARAVVEDAEFDLGDAQIPVRAIRFQGEALATAVLREVWNGYHNARGPVVRWLRTLCDDPRPQVWVRASVAAGVLCSWDWVHGAGELIGPMAAVDSPVQQMSAATALAEASRDASVRPAVGALLKEWAASGDEALVTTALLTHGYGMAAGSVRASLDALAKAVRTGDVTTLSNAAFSVTRLLAGAEPGTVVARLGAWLRGGQRELTDLVLLSVLGALTTRTTYLWGLDESEELEEHARRPLLVALLATREPLAGKLADLVTLTLGTARSGEVALEALGRVLRQCADDPAQLDVVCGFLPLITVERRDRDRVRHLLARLVRDEDDPLDKDAARLMWEAAAEGAMR</sequence>
<accession>A0A0M5ISW9</accession>
<protein>
    <submittedName>
        <fullName evidence="2">Uncharacterized protein</fullName>
    </submittedName>
</protein>
<dbReference type="GeneID" id="97237099"/>
<feature type="compositionally biased region" description="Basic and acidic residues" evidence="1">
    <location>
        <begin position="205"/>
        <end position="227"/>
    </location>
</feature>
<feature type="region of interest" description="Disordered" evidence="1">
    <location>
        <begin position="1"/>
        <end position="74"/>
    </location>
</feature>
<dbReference type="OrthoDB" id="3655233at2"/>
<evidence type="ECO:0000256" key="1">
    <source>
        <dbReference type="SAM" id="MobiDB-lite"/>
    </source>
</evidence>
<evidence type="ECO:0000313" key="2">
    <source>
        <dbReference type="EMBL" id="ALC20156.1"/>
    </source>
</evidence>
<evidence type="ECO:0000313" key="3">
    <source>
        <dbReference type="Proteomes" id="UP000060513"/>
    </source>
</evidence>
<feature type="compositionally biased region" description="Gly residues" evidence="1">
    <location>
        <begin position="57"/>
        <end position="69"/>
    </location>
</feature>
<feature type="compositionally biased region" description="Low complexity" evidence="1">
    <location>
        <begin position="24"/>
        <end position="44"/>
    </location>
</feature>
<dbReference type="AlphaFoldDB" id="A0A0M5ISW9"/>
<feature type="region of interest" description="Disordered" evidence="1">
    <location>
        <begin position="200"/>
        <end position="227"/>
    </location>
</feature>
<reference evidence="2 3" key="1">
    <citation type="submission" date="2015-08" db="EMBL/GenBank/DDBJ databases">
        <title>Genome sequence of the pristinamycin over-producing bacterium Streptomyces pristinaespiralis HCCB10218.</title>
        <authorList>
            <person name="Tian J."/>
            <person name="Yang J."/>
            <person name="Li L."/>
            <person name="Ruan L."/>
            <person name="Wei W."/>
            <person name="Zheng G."/>
            <person name="Wei Z."/>
            <person name="Yang S."/>
            <person name="Ge M."/>
            <person name="Jiang W."/>
            <person name="Lu Y."/>
        </authorList>
    </citation>
    <scope>NUCLEOTIDE SEQUENCE [LARGE SCALE GENOMIC DNA]</scope>
    <source>
        <strain evidence="2 3">HCCB 10218</strain>
    </source>
</reference>
<dbReference type="InterPro" id="IPR027417">
    <property type="entry name" value="P-loop_NTPase"/>
</dbReference>
<gene>
    <name evidence="2" type="ORF">SPRI_1850</name>
</gene>
<dbReference type="SUPFAM" id="SSF52540">
    <property type="entry name" value="P-loop containing nucleoside triphosphate hydrolases"/>
    <property type="match status" value="1"/>
</dbReference>
<organism evidence="2">
    <name type="scientific">Streptomyces pristinaespiralis</name>
    <dbReference type="NCBI Taxonomy" id="38300"/>
    <lineage>
        <taxon>Bacteria</taxon>
        <taxon>Bacillati</taxon>
        <taxon>Actinomycetota</taxon>
        <taxon>Actinomycetes</taxon>
        <taxon>Kitasatosporales</taxon>
        <taxon>Streptomycetaceae</taxon>
        <taxon>Streptomyces</taxon>
    </lineage>
</organism>
<dbReference type="KEGG" id="spri:SPRI_1850"/>
<proteinExistence type="predicted"/>
<dbReference type="PATRIC" id="fig|38300.4.peg.1963"/>
<dbReference type="Proteomes" id="UP000060513">
    <property type="component" value="Chromosome"/>
</dbReference>